<dbReference type="PROSITE" id="PS00373">
    <property type="entry name" value="GART"/>
    <property type="match status" value="1"/>
</dbReference>
<accession>A0A2H0N6X8</accession>
<dbReference type="Proteomes" id="UP000229893">
    <property type="component" value="Unassembled WGS sequence"/>
</dbReference>
<proteinExistence type="inferred from homology"/>
<dbReference type="EC" id="2.1.2.9" evidence="2"/>
<comment type="similarity">
    <text evidence="1">Belongs to the Fmt family.</text>
</comment>
<dbReference type="SUPFAM" id="SSF53328">
    <property type="entry name" value="Formyltransferase"/>
    <property type="match status" value="1"/>
</dbReference>
<evidence type="ECO:0000313" key="8">
    <source>
        <dbReference type="Proteomes" id="UP000229893"/>
    </source>
</evidence>
<dbReference type="AlphaFoldDB" id="A0A2H0N6X8"/>
<dbReference type="InterPro" id="IPR041711">
    <property type="entry name" value="Met-tRNA-FMT_N"/>
</dbReference>
<dbReference type="EMBL" id="PCWO01000046">
    <property type="protein sequence ID" value="PIR04660.1"/>
    <property type="molecule type" value="Genomic_DNA"/>
</dbReference>
<dbReference type="Gene3D" id="3.40.50.12230">
    <property type="match status" value="1"/>
</dbReference>
<protein>
    <recommendedName>
        <fullName evidence="2">methionyl-tRNA formyltransferase</fullName>
        <ecNumber evidence="2">2.1.2.9</ecNumber>
    </recommendedName>
</protein>
<feature type="domain" description="Formyl transferase N-terminal" evidence="5">
    <location>
        <begin position="11"/>
        <end position="167"/>
    </location>
</feature>
<dbReference type="InterPro" id="IPR001555">
    <property type="entry name" value="GART_AS"/>
</dbReference>
<organism evidence="7 8">
    <name type="scientific">Candidatus Liptonbacteria bacterium CG11_big_fil_rev_8_21_14_0_20_35_14</name>
    <dbReference type="NCBI Taxonomy" id="1974634"/>
    <lineage>
        <taxon>Bacteria</taxon>
        <taxon>Candidatus Liptoniibacteriota</taxon>
    </lineage>
</organism>
<dbReference type="InterPro" id="IPR005793">
    <property type="entry name" value="Formyl_trans_C"/>
</dbReference>
<evidence type="ECO:0000259" key="5">
    <source>
        <dbReference type="Pfam" id="PF00551"/>
    </source>
</evidence>
<dbReference type="Pfam" id="PF00551">
    <property type="entry name" value="Formyl_trans_N"/>
    <property type="match status" value="1"/>
</dbReference>
<keyword evidence="4" id="KW-0648">Protein biosynthesis</keyword>
<reference evidence="7 8" key="1">
    <citation type="submission" date="2017-09" db="EMBL/GenBank/DDBJ databases">
        <title>Depth-based differentiation of microbial function through sediment-hosted aquifers and enrichment of novel symbionts in the deep terrestrial subsurface.</title>
        <authorList>
            <person name="Probst A.J."/>
            <person name="Ladd B."/>
            <person name="Jarett J.K."/>
            <person name="Geller-Mcgrath D.E."/>
            <person name="Sieber C.M."/>
            <person name="Emerson J.B."/>
            <person name="Anantharaman K."/>
            <person name="Thomas B.C."/>
            <person name="Malmstrom R."/>
            <person name="Stieglmeier M."/>
            <person name="Klingl A."/>
            <person name="Woyke T."/>
            <person name="Ryan C.M."/>
            <person name="Banfield J.F."/>
        </authorList>
    </citation>
    <scope>NUCLEOTIDE SEQUENCE [LARGE SCALE GENOMIC DNA]</scope>
    <source>
        <strain evidence="7">CG11_big_fil_rev_8_21_14_0_20_35_14</strain>
    </source>
</reference>
<dbReference type="PANTHER" id="PTHR11138">
    <property type="entry name" value="METHIONYL-TRNA FORMYLTRANSFERASE"/>
    <property type="match status" value="1"/>
</dbReference>
<evidence type="ECO:0000256" key="4">
    <source>
        <dbReference type="ARBA" id="ARBA00022917"/>
    </source>
</evidence>
<evidence type="ECO:0000256" key="1">
    <source>
        <dbReference type="ARBA" id="ARBA00010699"/>
    </source>
</evidence>
<keyword evidence="3 7" id="KW-0808">Transferase</keyword>
<dbReference type="GO" id="GO:0005829">
    <property type="term" value="C:cytosol"/>
    <property type="evidence" value="ECO:0007669"/>
    <property type="project" value="TreeGrafter"/>
</dbReference>
<evidence type="ECO:0000256" key="3">
    <source>
        <dbReference type="ARBA" id="ARBA00022679"/>
    </source>
</evidence>
<dbReference type="CDD" id="cd08646">
    <property type="entry name" value="FMT_core_Met-tRNA-FMT_N"/>
    <property type="match status" value="1"/>
</dbReference>
<dbReference type="InterPro" id="IPR002376">
    <property type="entry name" value="Formyl_transf_N"/>
</dbReference>
<dbReference type="Pfam" id="PF02911">
    <property type="entry name" value="Formyl_trans_C"/>
    <property type="match status" value="1"/>
</dbReference>
<sequence length="293" mass="33429">MLKNNKLKEKKYAFFGSPKFAEIVLDNLIKKEIKPAVVICNPDRPVGRKKIITPPPTKILALKNNIPVYQPEKLNPEEIKKKFGQIDFAIIAAYGKIIEKEIINLFKDGVFGIHPSLLPKFRGASPIQYAILNSEKYSGITIYKMNDKIDHGPILIQKKIKIIDKNYLEVEELLAKEGVIILYKILKNIINNSLILKTQDHNQATFTKKINTEDGFIELDDLKLALLGHKDMAQKIYQKILALGNEPGVYTLIKDKRIKLLDALLEEEKLILKTIQIEGKTPTNDFDKNIFNI</sequence>
<name>A0A2H0N6X8_9BACT</name>
<evidence type="ECO:0000259" key="6">
    <source>
        <dbReference type="Pfam" id="PF02911"/>
    </source>
</evidence>
<dbReference type="GO" id="GO:0004479">
    <property type="term" value="F:methionyl-tRNA formyltransferase activity"/>
    <property type="evidence" value="ECO:0007669"/>
    <property type="project" value="UniProtKB-EC"/>
</dbReference>
<feature type="domain" description="Formyl transferase C-terminal" evidence="6">
    <location>
        <begin position="230"/>
        <end position="268"/>
    </location>
</feature>
<dbReference type="InterPro" id="IPR036477">
    <property type="entry name" value="Formyl_transf_N_sf"/>
</dbReference>
<evidence type="ECO:0000256" key="2">
    <source>
        <dbReference type="ARBA" id="ARBA00012261"/>
    </source>
</evidence>
<evidence type="ECO:0000313" key="7">
    <source>
        <dbReference type="EMBL" id="PIR04660.1"/>
    </source>
</evidence>
<dbReference type="PANTHER" id="PTHR11138:SF5">
    <property type="entry name" value="METHIONYL-TRNA FORMYLTRANSFERASE, MITOCHONDRIAL"/>
    <property type="match status" value="1"/>
</dbReference>
<comment type="caution">
    <text evidence="7">The sequence shown here is derived from an EMBL/GenBank/DDBJ whole genome shotgun (WGS) entry which is preliminary data.</text>
</comment>
<gene>
    <name evidence="7" type="ORF">COV57_03225</name>
</gene>